<keyword evidence="3" id="KW-1185">Reference proteome</keyword>
<dbReference type="PANTHER" id="PTHR33334">
    <property type="entry name" value="PROTEIN LNK1"/>
    <property type="match status" value="1"/>
</dbReference>
<evidence type="ECO:0008006" key="4">
    <source>
        <dbReference type="Google" id="ProtNLM"/>
    </source>
</evidence>
<dbReference type="AlphaFoldDB" id="A0AAP0PUW1"/>
<evidence type="ECO:0000313" key="2">
    <source>
        <dbReference type="EMBL" id="KAK9157298.1"/>
    </source>
</evidence>
<accession>A0AAP0PUW1</accession>
<dbReference type="EMBL" id="JBBNAG010000002">
    <property type="protein sequence ID" value="KAK9157298.1"/>
    <property type="molecule type" value="Genomic_DNA"/>
</dbReference>
<feature type="region of interest" description="Disordered" evidence="1">
    <location>
        <begin position="252"/>
        <end position="283"/>
    </location>
</feature>
<feature type="region of interest" description="Disordered" evidence="1">
    <location>
        <begin position="522"/>
        <end position="545"/>
    </location>
</feature>
<feature type="compositionally biased region" description="Basic and acidic residues" evidence="1">
    <location>
        <begin position="20"/>
        <end position="48"/>
    </location>
</feature>
<organism evidence="2 3">
    <name type="scientific">Stephania cephalantha</name>
    <dbReference type="NCBI Taxonomy" id="152367"/>
    <lineage>
        <taxon>Eukaryota</taxon>
        <taxon>Viridiplantae</taxon>
        <taxon>Streptophyta</taxon>
        <taxon>Embryophyta</taxon>
        <taxon>Tracheophyta</taxon>
        <taxon>Spermatophyta</taxon>
        <taxon>Magnoliopsida</taxon>
        <taxon>Ranunculales</taxon>
        <taxon>Menispermaceae</taxon>
        <taxon>Menispermoideae</taxon>
        <taxon>Cissampelideae</taxon>
        <taxon>Stephania</taxon>
    </lineage>
</organism>
<evidence type="ECO:0000313" key="3">
    <source>
        <dbReference type="Proteomes" id="UP001419268"/>
    </source>
</evidence>
<gene>
    <name evidence="2" type="ORF">Scep_003872</name>
</gene>
<sequence>MFDWNDNEIGDVIWGETSQSDDHIVPYPEGHEEKPLTGFGERSKKECSQEVSNGKFAEDNMSESKNESLCPKLESKPRFSSNVLSTPEFDMNSWVETEIPRLDSGKGDKAQLESGLGLFGNDFEDKQQGGFLDESWASIGNFDDLDRIFRNEDSIFQCGNLENADELWPSSADVFSSPTKSLSLSMGSPTSGLNAFDNISEKFELRSEAFPQNDPSIGYGLGCKTHHGSDVGTDVHTGMDKVAGKGQCNFPDRAIGSANMPTASDKKNGKRKSSKYFKNEENSIKPSEGLSDDCYMSANQFSPFGSQLTTSVQTFPSSVLSPQMQPSEPEMFLPTYHHHLFVGGGNHTHLSVLMPNVHSEKDRHHSSRPGYEFPLESPKPENSWNVFQGTLTMTPQAKLEKLRRRQQMQAMLAIQKQQQQFGQQVPCIDHSSTENYLPENQSQDTETSGVEVDENLNAPFFGPSSPQKKDNSSSISTVIDNYSLAESVLDQLQEVVKKLDMKIRLCIRDSLFRLANSAIQRNKTTDTSSTTTGRDGTRTTAGDETDDRLTRIPDAETKTNPIDRTVAHLLFNRLSQLSEVAVKDEIHESASTELKCEPRDVDQFQVSTYICTPENKPPIAEPGYDGKVKVEASECS</sequence>
<dbReference type="InterPro" id="IPR039928">
    <property type="entry name" value="LNK"/>
</dbReference>
<dbReference type="GO" id="GO:0006355">
    <property type="term" value="P:regulation of DNA-templated transcription"/>
    <property type="evidence" value="ECO:0007669"/>
    <property type="project" value="InterPro"/>
</dbReference>
<feature type="compositionally biased region" description="Basic and acidic residues" evidence="1">
    <location>
        <begin position="56"/>
        <end position="66"/>
    </location>
</feature>
<proteinExistence type="predicted"/>
<feature type="region of interest" description="Disordered" evidence="1">
    <location>
        <begin position="455"/>
        <end position="474"/>
    </location>
</feature>
<dbReference type="GO" id="GO:0007623">
    <property type="term" value="P:circadian rhythm"/>
    <property type="evidence" value="ECO:0007669"/>
    <property type="project" value="InterPro"/>
</dbReference>
<dbReference type="Proteomes" id="UP001419268">
    <property type="component" value="Unassembled WGS sequence"/>
</dbReference>
<protein>
    <recommendedName>
        <fullName evidence="4">LNK2</fullName>
    </recommendedName>
</protein>
<feature type="compositionally biased region" description="Low complexity" evidence="1">
    <location>
        <begin position="525"/>
        <end position="542"/>
    </location>
</feature>
<feature type="region of interest" description="Disordered" evidence="1">
    <location>
        <begin position="1"/>
        <end position="73"/>
    </location>
</feature>
<dbReference type="PANTHER" id="PTHR33334:SF5">
    <property type="entry name" value="PROTEIN LNK2"/>
    <property type="match status" value="1"/>
</dbReference>
<feature type="region of interest" description="Disordered" evidence="1">
    <location>
        <begin position="430"/>
        <end position="449"/>
    </location>
</feature>
<evidence type="ECO:0000256" key="1">
    <source>
        <dbReference type="SAM" id="MobiDB-lite"/>
    </source>
</evidence>
<comment type="caution">
    <text evidence="2">The sequence shown here is derived from an EMBL/GenBank/DDBJ whole genome shotgun (WGS) entry which is preliminary data.</text>
</comment>
<reference evidence="2 3" key="1">
    <citation type="submission" date="2024-01" db="EMBL/GenBank/DDBJ databases">
        <title>Genome assemblies of Stephania.</title>
        <authorList>
            <person name="Yang L."/>
        </authorList>
    </citation>
    <scope>NUCLEOTIDE SEQUENCE [LARGE SCALE GENOMIC DNA]</scope>
    <source>
        <strain evidence="2">JXDWG</strain>
        <tissue evidence="2">Leaf</tissue>
    </source>
</reference>
<feature type="compositionally biased region" description="Polar residues" evidence="1">
    <location>
        <begin position="433"/>
        <end position="448"/>
    </location>
</feature>
<name>A0AAP0PUW1_9MAGN</name>